<comment type="subcellular location">
    <subcellularLocation>
        <location evidence="1">Cell inner membrane</location>
        <topology evidence="1">Single-pass type II membrane protein</topology>
        <orientation evidence="1">Periplasmic side</orientation>
    </subcellularLocation>
</comment>
<dbReference type="RefSeq" id="WP_181758516.1">
    <property type="nucleotide sequence ID" value="NZ_BMCR01000001.1"/>
</dbReference>
<organism evidence="16 17">
    <name type="scientific">Stappia taiwanensis</name>
    <dbReference type="NCBI Taxonomy" id="992267"/>
    <lineage>
        <taxon>Bacteria</taxon>
        <taxon>Pseudomonadati</taxon>
        <taxon>Pseudomonadota</taxon>
        <taxon>Alphaproteobacteria</taxon>
        <taxon>Hyphomicrobiales</taxon>
        <taxon>Stappiaceae</taxon>
        <taxon>Stappia</taxon>
    </lineage>
</organism>
<evidence type="ECO:0000313" key="16">
    <source>
        <dbReference type="EMBL" id="MBA4610338.1"/>
    </source>
</evidence>
<dbReference type="SUPFAM" id="SSF109998">
    <property type="entry name" value="Triger factor/SurA peptide-binding domain-like"/>
    <property type="match status" value="1"/>
</dbReference>
<keyword evidence="3" id="KW-1003">Cell membrane</keyword>
<dbReference type="Pfam" id="PF13145">
    <property type="entry name" value="Rotamase_2"/>
    <property type="match status" value="1"/>
</dbReference>
<evidence type="ECO:0000256" key="9">
    <source>
        <dbReference type="ARBA" id="ARBA00030642"/>
    </source>
</evidence>
<dbReference type="InterPro" id="IPR000297">
    <property type="entry name" value="PPIase_PpiC"/>
</dbReference>
<keyword evidence="17" id="KW-1185">Reference proteome</keyword>
<dbReference type="PANTHER" id="PTHR47529">
    <property type="entry name" value="PEPTIDYL-PROLYL CIS-TRANS ISOMERASE D"/>
    <property type="match status" value="1"/>
</dbReference>
<dbReference type="Proteomes" id="UP000559404">
    <property type="component" value="Unassembled WGS sequence"/>
</dbReference>
<dbReference type="InterPro" id="IPR046357">
    <property type="entry name" value="PPIase_dom_sf"/>
</dbReference>
<sequence length="628" mass="66677">MLDTLRSGAKSWISKLLIGLLVISFAIWGISGDLLNTSGDQVATVGSQKVATADFDAAYRRQLRQLGQRIGRPLSTTEGAALGLPGQVLGGMIAEAALNQAASDLNLGISDEQLVRQIQSSPAFQGPSGGYDRNRLAQVLQANGLSEDDFVADQRKLEERLQIAAAISGGLTTPAPMLEVFNLHANEERTLRYIVLKAQPAEAIAAPSEDALAAYFEANKAAFRAPEYRTIDFISMTPESVARPEEVSDADIQQSYEAAGERFGEPERREILQITFASKDAADAARAALAEGKSFEEIVTDNDKTIEDVTLGALAKSDMLDPAIAEVAFTLEEGATSDIVEGRFAPVLLKVAKIAPAHKTPLTEVADTLRKELAEQAAEREILDLYDEIEDARAGGALLAEVAERFNLKLETSKPFDSAGKAEDGTAADLPDVAPLISEAFESDVGVEADPLQLGRTGFLWFEVKAVTPARDRELDEVRADVVAAWTEAERTKELQARAEAALAAIKSGKSLDEVAAESELTVATATGVKRNSAHDTLPAEAVSSAFTGPAGTAGEAAGQDGTRVVFVVEAVNSPAFFREAGEIAALDKRLSEALRDSVIGQYAGELQDKLGVTVNQTNIGRVIGQGG</sequence>
<dbReference type="GO" id="GO:0005886">
    <property type="term" value="C:plasma membrane"/>
    <property type="evidence" value="ECO:0007669"/>
    <property type="project" value="UniProtKB-SubCell"/>
</dbReference>
<evidence type="ECO:0000256" key="6">
    <source>
        <dbReference type="ARBA" id="ARBA00022989"/>
    </source>
</evidence>
<comment type="similarity">
    <text evidence="11">Belongs to the PpiD chaperone family.</text>
</comment>
<name>A0A838XNL8_9HYPH</name>
<dbReference type="EMBL" id="JACEON010000001">
    <property type="protein sequence ID" value="MBA4610338.1"/>
    <property type="molecule type" value="Genomic_DNA"/>
</dbReference>
<evidence type="ECO:0000259" key="15">
    <source>
        <dbReference type="Pfam" id="PF13145"/>
    </source>
</evidence>
<keyword evidence="5 14" id="KW-0812">Transmembrane</keyword>
<evidence type="ECO:0000256" key="1">
    <source>
        <dbReference type="ARBA" id="ARBA00004382"/>
    </source>
</evidence>
<evidence type="ECO:0000256" key="3">
    <source>
        <dbReference type="ARBA" id="ARBA00022475"/>
    </source>
</evidence>
<dbReference type="Pfam" id="PF13624">
    <property type="entry name" value="SurA_N_3"/>
    <property type="match status" value="1"/>
</dbReference>
<proteinExistence type="inferred from homology"/>
<protein>
    <recommendedName>
        <fullName evidence="2">Parvulin-like PPIase</fullName>
    </recommendedName>
    <alternativeName>
        <fullName evidence="9">Peptidyl-prolyl cis-trans isomerase plp</fullName>
    </alternativeName>
    <alternativeName>
        <fullName evidence="12">Periplasmic chaperone PpiD</fullName>
    </alternativeName>
    <alternativeName>
        <fullName evidence="13">Periplasmic folding chaperone</fullName>
    </alternativeName>
    <alternativeName>
        <fullName evidence="10">Rotamase plp</fullName>
    </alternativeName>
</protein>
<dbReference type="SUPFAM" id="SSF54534">
    <property type="entry name" value="FKBP-like"/>
    <property type="match status" value="1"/>
</dbReference>
<gene>
    <name evidence="16" type="ORF">H1W37_01635</name>
</gene>
<evidence type="ECO:0000256" key="2">
    <source>
        <dbReference type="ARBA" id="ARBA00018370"/>
    </source>
</evidence>
<evidence type="ECO:0000256" key="11">
    <source>
        <dbReference type="ARBA" id="ARBA00038408"/>
    </source>
</evidence>
<dbReference type="InterPro" id="IPR052029">
    <property type="entry name" value="PpiD_chaperone"/>
</dbReference>
<dbReference type="GO" id="GO:0003755">
    <property type="term" value="F:peptidyl-prolyl cis-trans isomerase activity"/>
    <property type="evidence" value="ECO:0007669"/>
    <property type="project" value="InterPro"/>
</dbReference>
<dbReference type="Gene3D" id="1.10.4030.10">
    <property type="entry name" value="Porin chaperone SurA, peptide-binding domain"/>
    <property type="match status" value="1"/>
</dbReference>
<evidence type="ECO:0000256" key="12">
    <source>
        <dbReference type="ARBA" id="ARBA00040743"/>
    </source>
</evidence>
<comment type="caution">
    <text evidence="16">The sequence shown here is derived from an EMBL/GenBank/DDBJ whole genome shotgun (WGS) entry which is preliminary data.</text>
</comment>
<evidence type="ECO:0000256" key="8">
    <source>
        <dbReference type="ARBA" id="ARBA00023186"/>
    </source>
</evidence>
<evidence type="ECO:0000256" key="4">
    <source>
        <dbReference type="ARBA" id="ARBA00022519"/>
    </source>
</evidence>
<accession>A0A838XNL8</accession>
<feature type="domain" description="PpiC" evidence="15">
    <location>
        <begin position="247"/>
        <end position="367"/>
    </location>
</feature>
<reference evidence="16 17" key="2">
    <citation type="submission" date="2020-08" db="EMBL/GenBank/DDBJ databases">
        <title>Stappia taiwanensis sp. nov., isolated from a coastal thermal spring.</title>
        <authorList>
            <person name="Kampfer P."/>
        </authorList>
    </citation>
    <scope>NUCLEOTIDE SEQUENCE [LARGE SCALE GENOMIC DNA]</scope>
    <source>
        <strain evidence="16 17">DSM 23284</strain>
    </source>
</reference>
<evidence type="ECO:0000256" key="10">
    <source>
        <dbReference type="ARBA" id="ARBA00031484"/>
    </source>
</evidence>
<dbReference type="InterPro" id="IPR027304">
    <property type="entry name" value="Trigger_fact/SurA_dom_sf"/>
</dbReference>
<keyword evidence="8" id="KW-0143">Chaperone</keyword>
<evidence type="ECO:0000256" key="5">
    <source>
        <dbReference type="ARBA" id="ARBA00022692"/>
    </source>
</evidence>
<evidence type="ECO:0000313" key="17">
    <source>
        <dbReference type="Proteomes" id="UP000559404"/>
    </source>
</evidence>
<feature type="transmembrane region" description="Helical" evidence="14">
    <location>
        <begin position="12"/>
        <end position="31"/>
    </location>
</feature>
<evidence type="ECO:0000256" key="7">
    <source>
        <dbReference type="ARBA" id="ARBA00023136"/>
    </source>
</evidence>
<keyword evidence="7 14" id="KW-0472">Membrane</keyword>
<evidence type="ECO:0000256" key="14">
    <source>
        <dbReference type="SAM" id="Phobius"/>
    </source>
</evidence>
<dbReference type="AlphaFoldDB" id="A0A838XNL8"/>
<evidence type="ECO:0000256" key="13">
    <source>
        <dbReference type="ARBA" id="ARBA00042775"/>
    </source>
</evidence>
<dbReference type="PANTHER" id="PTHR47529:SF1">
    <property type="entry name" value="PERIPLASMIC CHAPERONE PPID"/>
    <property type="match status" value="1"/>
</dbReference>
<dbReference type="Gene3D" id="3.10.50.40">
    <property type="match status" value="1"/>
</dbReference>
<reference evidence="16 17" key="1">
    <citation type="submission" date="2020-07" db="EMBL/GenBank/DDBJ databases">
        <authorList>
            <person name="Li M."/>
        </authorList>
    </citation>
    <scope>NUCLEOTIDE SEQUENCE [LARGE SCALE GENOMIC DNA]</scope>
    <source>
        <strain evidence="16 17">DSM 23284</strain>
    </source>
</reference>
<keyword evidence="6 14" id="KW-1133">Transmembrane helix</keyword>
<keyword evidence="4" id="KW-0997">Cell inner membrane</keyword>